<dbReference type="SUPFAM" id="SSF82866">
    <property type="entry name" value="Multidrug efflux transporter AcrB transmembrane domain"/>
    <property type="match status" value="2"/>
</dbReference>
<keyword evidence="3" id="KW-0812">Transmembrane</keyword>
<feature type="coiled-coil region" evidence="1">
    <location>
        <begin position="561"/>
        <end position="588"/>
    </location>
</feature>
<feature type="coiled-coil region" evidence="1">
    <location>
        <begin position="484"/>
        <end position="518"/>
    </location>
</feature>
<feature type="transmembrane region" description="Helical" evidence="3">
    <location>
        <begin position="1309"/>
        <end position="1334"/>
    </location>
</feature>
<comment type="caution">
    <text evidence="4">The sequence shown here is derived from an EMBL/GenBank/DDBJ whole genome shotgun (WGS) entry which is preliminary data.</text>
</comment>
<dbReference type="SUPFAM" id="SSF82693">
    <property type="entry name" value="Multidrug efflux transporter AcrB pore domain, PN1, PN2, PC1 and PC2 subdomains"/>
    <property type="match status" value="2"/>
</dbReference>
<keyword evidence="3" id="KW-1133">Transmembrane helix</keyword>
<name>A0A943DCH3_9FIRM</name>
<feature type="transmembrane region" description="Helical" evidence="3">
    <location>
        <begin position="787"/>
        <end position="807"/>
    </location>
</feature>
<keyword evidence="1" id="KW-0175">Coiled coil</keyword>
<dbReference type="Gene3D" id="1.20.1640.10">
    <property type="entry name" value="Multidrug efflux transporter AcrB transmembrane domain"/>
    <property type="match status" value="3"/>
</dbReference>
<dbReference type="Gene3D" id="3.30.2090.10">
    <property type="entry name" value="Multidrug efflux transporter AcrB TolC docking domain, DN and DC subdomains"/>
    <property type="match status" value="3"/>
</dbReference>
<dbReference type="Gene3D" id="3.30.70.1430">
    <property type="entry name" value="Multidrug efflux transporter AcrB pore domain"/>
    <property type="match status" value="2"/>
</dbReference>
<dbReference type="Proteomes" id="UP000759273">
    <property type="component" value="Unassembled WGS sequence"/>
</dbReference>
<dbReference type="InterPro" id="IPR027463">
    <property type="entry name" value="AcrB_DN_DC_subdom"/>
</dbReference>
<feature type="transmembrane region" description="Helical" evidence="3">
    <location>
        <begin position="1283"/>
        <end position="1303"/>
    </location>
</feature>
<sequence length="1487" mass="159886">MPKYSVKKPFTILVAVILVLVLGFVSLTGIQTDLLPAMNLPYLLVMTTYPGASPEQVEADVTQPLENALSVLNGVKNVTSQSNENYSLIFLEYQDDTDMDSAMVKASTAVNQLGDALPDMASTPTLMEISPDMMATQYVAVDYDGMDIYELSDYVSENVLPQLERVDGVASVSTTGLVEKSVQITLDQDKIDAVNDKLLVKVSDRLADAKKELDDNKKKINDGLKELDDAQAQLDAGKSELNTQKADVTTQLRDAITELDKQIPELEKKIADLKTDIDDANRKLEDAKNADTTLPEVTLPIDDALFASCKQILAAWDPQYNANDLPANLAEAKGSTAKMGAMVNAIERATQNINSTAAAENLLEPGMDVAQSAAYLDAQYTALTGRIQALDAEIAGLEDDKAAAEGDEAQQQAIQAQIDAKRAEQAGYQKILDDNAPRRARLTELNGCLTTLSTTSTALNNATVLLQARQQAEAGLNEGMKPLQQTLNETVQALNDQLTKAQEILTQLNDQRAKMESALASLGDPAVDPAMADVAVQLLLSGSEAQLQLGEFQISSGRTQLEAGKTQLEAAQEEYDSAREEALKNANLDQLLNMATLTQLIAAQNFSMPAGYIDGGAGDDNRYIIKVGDAFADADELKNMVLCNIDGIGDVRLADVAEVEMTDNADDAYAKVDKNRAVLLSIYKSSTASTSTVSNAANAAMEEMMAETEGLHLTPIMDQGDYIKLIVNSVLSNLIEGAILAIIVLALFLKDLRPTIVVAISMPLSVLFAIVWMYFTGITFNILSLSGLALGVGMLVDNSVVVIENIYRLRGRGVPAPRASVQGARQVAGSIVSSTLTTICVFLPLVFTTGMVRELLSDMAWTITFSLLASLIVALTVVPCAGSTVLKKQKDIKHPWFDKVLNGYEKLLRFCLRRKAVPLTLAIVLLGVSIWRVATMGVVMIPDMSSNQLTVTVNVPDDTAKEDAFTTADSVMDAIMTVDGVDTVGAMSGSPNSMVMMAGSSAATDNTTFTYYVLLGDKAPKAKVVEQEIYDKTADLNCEIDVNSNGMMDMSALSGSGIEVDLYGNDLDDLSAAGKQVIEVMNGIDGIVNPTDGQDASDAEVNITIDKDKAMRMGLTVAQVYQQIAAKLTTDTTATTLKAGGTSYTVTIVDKTDTPTLDDIFNMEFETTTTDEDGNTVKETHTLGEFATRTTTAGYTEISRENGSRQLSITSETAEGYNTTLISRELEPKLAELQLPDGVTAELAGETTQVTEMLGQMAKMLALALLFVYFVMVAQFQSLLSPFIVLFTIPLAFTGGMLGLMATGEQLSLISLMGFLVLMGVVVNNGIVFVDYANQLRIGGLERSDALVATGRTRMRPILMTTLTTVLAMVTMLFGTDMASEMSTGMAIVIIGGLSYATLMTLFIVPVLYDLFYRKPPVNIDVGDDGMDDLPDDAAEFAAEFAARRAAENAAEAPAEEKRRPDLSRAAHAPAENETPNEEKEADHDAE</sequence>
<dbReference type="Gene3D" id="1.10.287.510">
    <property type="entry name" value="Helix hairpin bin"/>
    <property type="match status" value="1"/>
</dbReference>
<dbReference type="GO" id="GO:0042910">
    <property type="term" value="F:xenobiotic transmembrane transporter activity"/>
    <property type="evidence" value="ECO:0007669"/>
    <property type="project" value="TreeGrafter"/>
</dbReference>
<accession>A0A943DCH3</accession>
<proteinExistence type="predicted"/>
<feature type="transmembrane region" description="Helical" evidence="3">
    <location>
        <begin position="1386"/>
        <end position="1409"/>
    </location>
</feature>
<feature type="transmembrane region" description="Helical" evidence="3">
    <location>
        <begin position="827"/>
        <end position="847"/>
    </location>
</feature>
<dbReference type="Gene3D" id="3.30.70.1320">
    <property type="entry name" value="Multidrug efflux transporter AcrB pore domain like"/>
    <property type="match status" value="2"/>
</dbReference>
<dbReference type="GO" id="GO:0005886">
    <property type="term" value="C:plasma membrane"/>
    <property type="evidence" value="ECO:0007669"/>
    <property type="project" value="TreeGrafter"/>
</dbReference>
<feature type="transmembrane region" description="Helical" evidence="3">
    <location>
        <begin position="756"/>
        <end position="775"/>
    </location>
</feature>
<evidence type="ECO:0000313" key="4">
    <source>
        <dbReference type="EMBL" id="MBS5331812.1"/>
    </source>
</evidence>
<gene>
    <name evidence="4" type="ORF">KHY36_04690</name>
</gene>
<feature type="region of interest" description="Disordered" evidence="2">
    <location>
        <begin position="1445"/>
        <end position="1487"/>
    </location>
</feature>
<feature type="coiled-coil region" evidence="1">
    <location>
        <begin position="380"/>
        <end position="426"/>
    </location>
</feature>
<feature type="transmembrane region" description="Helical" evidence="3">
    <location>
        <begin position="1257"/>
        <end position="1276"/>
    </location>
</feature>
<evidence type="ECO:0000256" key="3">
    <source>
        <dbReference type="SAM" id="Phobius"/>
    </source>
</evidence>
<feature type="coiled-coil region" evidence="1">
    <location>
        <begin position="199"/>
        <end position="290"/>
    </location>
</feature>
<evidence type="ECO:0000256" key="1">
    <source>
        <dbReference type="SAM" id="Coils"/>
    </source>
</evidence>
<evidence type="ECO:0000256" key="2">
    <source>
        <dbReference type="SAM" id="MobiDB-lite"/>
    </source>
</evidence>
<dbReference type="EMBL" id="JAGZGG010000007">
    <property type="protein sequence ID" value="MBS5331812.1"/>
    <property type="molecule type" value="Genomic_DNA"/>
</dbReference>
<feature type="transmembrane region" description="Helical" evidence="3">
    <location>
        <begin position="916"/>
        <end position="941"/>
    </location>
</feature>
<dbReference type="PANTHER" id="PTHR32063:SF0">
    <property type="entry name" value="SWARMING MOTILITY PROTEIN SWRC"/>
    <property type="match status" value="1"/>
</dbReference>
<feature type="transmembrane region" description="Helical" evidence="3">
    <location>
        <begin position="725"/>
        <end position="749"/>
    </location>
</feature>
<feature type="compositionally biased region" description="Basic and acidic residues" evidence="2">
    <location>
        <begin position="1455"/>
        <end position="1465"/>
    </location>
</feature>
<evidence type="ECO:0000313" key="5">
    <source>
        <dbReference type="Proteomes" id="UP000759273"/>
    </source>
</evidence>
<keyword evidence="3" id="KW-0472">Membrane</keyword>
<feature type="transmembrane region" description="Helical" evidence="3">
    <location>
        <begin position="1355"/>
        <end position="1374"/>
    </location>
</feature>
<organism evidence="4 5">
    <name type="scientific">Subdoligranulum variabile</name>
    <dbReference type="NCBI Taxonomy" id="214851"/>
    <lineage>
        <taxon>Bacteria</taxon>
        <taxon>Bacillati</taxon>
        <taxon>Bacillota</taxon>
        <taxon>Clostridia</taxon>
        <taxon>Eubacteriales</taxon>
        <taxon>Oscillospiraceae</taxon>
        <taxon>Subdoligranulum</taxon>
    </lineage>
</organism>
<dbReference type="PANTHER" id="PTHR32063">
    <property type="match status" value="1"/>
</dbReference>
<dbReference type="InterPro" id="IPR001036">
    <property type="entry name" value="Acrflvin-R"/>
</dbReference>
<feature type="compositionally biased region" description="Basic and acidic residues" evidence="2">
    <location>
        <begin position="1477"/>
        <end position="1487"/>
    </location>
</feature>
<dbReference type="Gene3D" id="3.30.70.1440">
    <property type="entry name" value="Multidrug efflux transporter AcrB pore domain"/>
    <property type="match status" value="1"/>
</dbReference>
<dbReference type="Pfam" id="PF00873">
    <property type="entry name" value="ACR_tran"/>
    <property type="match status" value="2"/>
</dbReference>
<feature type="transmembrane region" description="Helical" evidence="3">
    <location>
        <begin position="859"/>
        <end position="886"/>
    </location>
</feature>
<dbReference type="SUPFAM" id="SSF82714">
    <property type="entry name" value="Multidrug efflux transporter AcrB TolC docking domain, DN and DC subdomains"/>
    <property type="match status" value="1"/>
</dbReference>
<reference evidence="4" key="1">
    <citation type="submission" date="2021-02" db="EMBL/GenBank/DDBJ databases">
        <title>Infant gut strain persistence is associated with maternal origin, phylogeny, and functional potential including surface adhesion and iron acquisition.</title>
        <authorList>
            <person name="Lou Y.C."/>
        </authorList>
    </citation>
    <scope>NUCLEOTIDE SEQUENCE</scope>
    <source>
        <strain evidence="4">L3_101_000M1_dasL3_101_000M1_concoct_87</strain>
    </source>
</reference>
<protein>
    <submittedName>
        <fullName evidence="4">Efflux RND transporter permease subunit</fullName>
    </submittedName>
</protein>